<dbReference type="Proteomes" id="UP000005801">
    <property type="component" value="Unassembled WGS sequence"/>
</dbReference>
<feature type="chain" id="PRO_5002693495" description="Lipoprotein" evidence="2">
    <location>
        <begin position="24"/>
        <end position="266"/>
    </location>
</feature>
<feature type="compositionally biased region" description="Low complexity" evidence="1">
    <location>
        <begin position="246"/>
        <end position="266"/>
    </location>
</feature>
<feature type="signal peptide" evidence="2">
    <location>
        <begin position="1"/>
        <end position="23"/>
    </location>
</feature>
<dbReference type="RefSeq" id="WP_006970217.1">
    <property type="nucleotide sequence ID" value="NZ_ABCS01000009.1"/>
</dbReference>
<evidence type="ECO:0000256" key="2">
    <source>
        <dbReference type="SAM" id="SignalP"/>
    </source>
</evidence>
<accession>A6G0G8</accession>
<dbReference type="OrthoDB" id="5511451at2"/>
<proteinExistence type="predicted"/>
<protein>
    <recommendedName>
        <fullName evidence="5">Lipoprotein</fullName>
    </recommendedName>
</protein>
<gene>
    <name evidence="3" type="ORF">PPSIR1_37014</name>
</gene>
<evidence type="ECO:0000313" key="3">
    <source>
        <dbReference type="EMBL" id="EDM80614.1"/>
    </source>
</evidence>
<keyword evidence="2" id="KW-0732">Signal</keyword>
<organism evidence="3 4">
    <name type="scientific">Plesiocystis pacifica SIR-1</name>
    <dbReference type="NCBI Taxonomy" id="391625"/>
    <lineage>
        <taxon>Bacteria</taxon>
        <taxon>Pseudomonadati</taxon>
        <taxon>Myxococcota</taxon>
        <taxon>Polyangia</taxon>
        <taxon>Nannocystales</taxon>
        <taxon>Nannocystaceae</taxon>
        <taxon>Plesiocystis</taxon>
    </lineage>
</organism>
<reference evidence="3 4" key="1">
    <citation type="submission" date="2007-06" db="EMBL/GenBank/DDBJ databases">
        <authorList>
            <person name="Shimkets L."/>
            <person name="Ferriera S."/>
            <person name="Johnson J."/>
            <person name="Kravitz S."/>
            <person name="Beeson K."/>
            <person name="Sutton G."/>
            <person name="Rogers Y.-H."/>
            <person name="Friedman R."/>
            <person name="Frazier M."/>
            <person name="Venter J.C."/>
        </authorList>
    </citation>
    <scope>NUCLEOTIDE SEQUENCE [LARGE SCALE GENOMIC DNA]</scope>
    <source>
        <strain evidence="3 4">SIR-1</strain>
    </source>
</reference>
<dbReference type="AlphaFoldDB" id="A6G0G8"/>
<feature type="region of interest" description="Disordered" evidence="1">
    <location>
        <begin position="228"/>
        <end position="266"/>
    </location>
</feature>
<evidence type="ECO:0008006" key="5">
    <source>
        <dbReference type="Google" id="ProtNLM"/>
    </source>
</evidence>
<feature type="compositionally biased region" description="Basic and acidic residues" evidence="1">
    <location>
        <begin position="30"/>
        <end position="66"/>
    </location>
</feature>
<dbReference type="PROSITE" id="PS51257">
    <property type="entry name" value="PROKAR_LIPOPROTEIN"/>
    <property type="match status" value="1"/>
</dbReference>
<sequence>MHRLHACVFASLFLTLACSQPSAGGASGDTKAEAGEADKAEAGEEAEAKADKAEAGKGNEADDERAQLLSNEVLDLTKILRKSPEEAEKVLGTPKEQAQRERSCVRFVPERTFFKCNHDTRMYDHDKVSSVRVEYHDGFASVVEIIGLPGSGGFSYDAALSLVGLVLPREPKHENPPATNDPDAVIDVWAWGNSSARLVVDGHQFRVRVSVVNGEWFRAKVEVIDNSPLSEDEKSRIMTAKGEGEGASSEAPGTPAAPSPEAAPAG</sequence>
<feature type="region of interest" description="Disordered" evidence="1">
    <location>
        <begin position="23"/>
        <end position="66"/>
    </location>
</feature>
<evidence type="ECO:0000256" key="1">
    <source>
        <dbReference type="SAM" id="MobiDB-lite"/>
    </source>
</evidence>
<comment type="caution">
    <text evidence="3">The sequence shown here is derived from an EMBL/GenBank/DDBJ whole genome shotgun (WGS) entry which is preliminary data.</text>
</comment>
<keyword evidence="4" id="KW-1185">Reference proteome</keyword>
<dbReference type="EMBL" id="ABCS01000009">
    <property type="protein sequence ID" value="EDM80614.1"/>
    <property type="molecule type" value="Genomic_DNA"/>
</dbReference>
<name>A6G0G8_9BACT</name>
<evidence type="ECO:0000313" key="4">
    <source>
        <dbReference type="Proteomes" id="UP000005801"/>
    </source>
</evidence>